<sequence length="239" mass="24344">MSVPPGSGPQPGDFHSGSAYGQPQYGQQQPGAGGPVFGEQQWGEPRYGELPTAPPMPLPPVPPKKLKAGAVVATVVVALAVVAGAVALVVMPRPSGTTADGGNVAVGHCVAVKGSDDLAVARSVDCSDPKALWRVAANLSSTSSPCPDGDYDEYHYNTGTKLCLVLNVEAGDCLSNLDGEMSAISKVTCTASEAELMILRVEEGATDVDGVCGMLGDALGGAYYSEPARVLCFGQPQAV</sequence>
<evidence type="ECO:0000313" key="3">
    <source>
        <dbReference type="EMBL" id="EID55166.1"/>
    </source>
</evidence>
<accession>I0V4W3</accession>
<organism evidence="3 4">
    <name type="scientific">Saccharomonospora xinjiangensis XJ-54</name>
    <dbReference type="NCBI Taxonomy" id="882086"/>
    <lineage>
        <taxon>Bacteria</taxon>
        <taxon>Bacillati</taxon>
        <taxon>Actinomycetota</taxon>
        <taxon>Actinomycetes</taxon>
        <taxon>Pseudonocardiales</taxon>
        <taxon>Pseudonocardiaceae</taxon>
        <taxon>Saccharomonospora</taxon>
    </lineage>
</organism>
<name>I0V4W3_9PSEU</name>
<reference evidence="3 4" key="1">
    <citation type="submission" date="2012-01" db="EMBL/GenBank/DDBJ databases">
        <title>Improved High-Quality Draft sequence of Saccharomonospora xinjiangensis XJ-54.</title>
        <authorList>
            <consortium name="US DOE Joint Genome Institute"/>
            <person name="Lucas S."/>
            <person name="Han J."/>
            <person name="Lapidus A."/>
            <person name="Cheng J.-F."/>
            <person name="Goodwin L."/>
            <person name="Pitluck S."/>
            <person name="Peters L."/>
            <person name="Mikhailova N."/>
            <person name="Teshima H."/>
            <person name="Detter J.C."/>
            <person name="Han C."/>
            <person name="Tapia R."/>
            <person name="Land M."/>
            <person name="Hauser L."/>
            <person name="Kyrpides N."/>
            <person name="Ivanova N."/>
            <person name="Pagani I."/>
            <person name="Brambilla E.-M."/>
            <person name="Klenk H.-P."/>
            <person name="Woyke T."/>
        </authorList>
    </citation>
    <scope>NUCLEOTIDE SEQUENCE [LARGE SCALE GENOMIC DNA]</scope>
    <source>
        <strain evidence="3 4">XJ-54</strain>
    </source>
</reference>
<evidence type="ECO:0000313" key="4">
    <source>
        <dbReference type="Proteomes" id="UP000004691"/>
    </source>
</evidence>
<protein>
    <submittedName>
        <fullName evidence="3">Uncharacterized protein</fullName>
    </submittedName>
</protein>
<dbReference type="eggNOG" id="ENOG5033IIV">
    <property type="taxonomic scope" value="Bacteria"/>
</dbReference>
<keyword evidence="2" id="KW-0472">Membrane</keyword>
<dbReference type="AlphaFoldDB" id="I0V4W3"/>
<dbReference type="STRING" id="882086.SacxiDRAFT_2954"/>
<keyword evidence="2" id="KW-0812">Transmembrane</keyword>
<dbReference type="EMBL" id="JH636049">
    <property type="protein sequence ID" value="EID55166.1"/>
    <property type="molecule type" value="Genomic_DNA"/>
</dbReference>
<evidence type="ECO:0000256" key="1">
    <source>
        <dbReference type="SAM" id="MobiDB-lite"/>
    </source>
</evidence>
<keyword evidence="4" id="KW-1185">Reference proteome</keyword>
<feature type="compositionally biased region" description="Low complexity" evidence="1">
    <location>
        <begin position="16"/>
        <end position="30"/>
    </location>
</feature>
<proteinExistence type="predicted"/>
<feature type="transmembrane region" description="Helical" evidence="2">
    <location>
        <begin position="68"/>
        <end position="90"/>
    </location>
</feature>
<feature type="region of interest" description="Disordered" evidence="1">
    <location>
        <begin position="1"/>
        <end position="58"/>
    </location>
</feature>
<gene>
    <name evidence="3" type="ORF">SacxiDRAFT_2954</name>
</gene>
<dbReference type="RefSeq" id="WP_006239311.1">
    <property type="nucleotide sequence ID" value="NZ_JH636049.1"/>
</dbReference>
<dbReference type="HOGENOM" id="CLU_095216_0_0_11"/>
<dbReference type="OrthoDB" id="4749283at2"/>
<evidence type="ECO:0000256" key="2">
    <source>
        <dbReference type="SAM" id="Phobius"/>
    </source>
</evidence>
<keyword evidence="2" id="KW-1133">Transmembrane helix</keyword>
<dbReference type="Proteomes" id="UP000004691">
    <property type="component" value="Unassembled WGS sequence"/>
</dbReference>